<evidence type="ECO:0000256" key="6">
    <source>
        <dbReference type="SAM" id="MobiDB-lite"/>
    </source>
</evidence>
<dbReference type="Gene3D" id="1.10.10.60">
    <property type="entry name" value="Homeodomain-like"/>
    <property type="match status" value="1"/>
</dbReference>
<dbReference type="GO" id="GO:0003677">
    <property type="term" value="F:DNA binding"/>
    <property type="evidence" value="ECO:0007669"/>
    <property type="project" value="UniProtKB-KW"/>
</dbReference>
<dbReference type="GO" id="GO:0042826">
    <property type="term" value="F:histone deacetylase binding"/>
    <property type="evidence" value="ECO:0007669"/>
    <property type="project" value="TreeGrafter"/>
</dbReference>
<feature type="compositionally biased region" description="Basic and acidic residues" evidence="6">
    <location>
        <begin position="580"/>
        <end position="590"/>
    </location>
</feature>
<keyword evidence="5" id="KW-0539">Nucleus</keyword>
<dbReference type="InterPro" id="IPR017884">
    <property type="entry name" value="SANT_dom"/>
</dbReference>
<organism evidence="9 10">
    <name type="scientific">Cafeteria roenbergensis</name>
    <name type="common">Marine flagellate</name>
    <dbReference type="NCBI Taxonomy" id="33653"/>
    <lineage>
        <taxon>Eukaryota</taxon>
        <taxon>Sar</taxon>
        <taxon>Stramenopiles</taxon>
        <taxon>Bigyra</taxon>
        <taxon>Opalozoa</taxon>
        <taxon>Bicosoecida</taxon>
        <taxon>Cafeteriaceae</taxon>
        <taxon>Cafeteria</taxon>
    </lineage>
</organism>
<dbReference type="AlphaFoldDB" id="A0A5A8CC90"/>
<dbReference type="PANTHER" id="PTHR10865:SF28">
    <property type="entry name" value="ELM2 DOMAIN-CONTAINING PROTEIN"/>
    <property type="match status" value="1"/>
</dbReference>
<protein>
    <recommendedName>
        <fullName evidence="8">SANT domain-containing protein</fullName>
    </recommendedName>
</protein>
<dbReference type="FunFam" id="1.10.10.60:FF:000012">
    <property type="entry name" value="Metastasis-associated 1 family, member 3"/>
    <property type="match status" value="1"/>
</dbReference>
<evidence type="ECO:0000256" key="3">
    <source>
        <dbReference type="ARBA" id="ARBA00022833"/>
    </source>
</evidence>
<comment type="caution">
    <text evidence="9">The sequence shown here is derived from an EMBL/GenBank/DDBJ whole genome shotgun (WGS) entry which is preliminary data.</text>
</comment>
<feature type="transmembrane region" description="Helical" evidence="7">
    <location>
        <begin position="401"/>
        <end position="429"/>
    </location>
</feature>
<feature type="domain" description="SANT" evidence="8">
    <location>
        <begin position="317"/>
        <end position="368"/>
    </location>
</feature>
<keyword evidence="7" id="KW-0472">Membrane</keyword>
<evidence type="ECO:0000256" key="1">
    <source>
        <dbReference type="ARBA" id="ARBA00022723"/>
    </source>
</evidence>
<keyword evidence="7" id="KW-0812">Transmembrane</keyword>
<evidence type="ECO:0000256" key="2">
    <source>
        <dbReference type="ARBA" id="ARBA00022771"/>
    </source>
</evidence>
<keyword evidence="3" id="KW-0862">Zinc</keyword>
<dbReference type="InterPro" id="IPR009057">
    <property type="entry name" value="Homeodomain-like_sf"/>
</dbReference>
<evidence type="ECO:0000256" key="7">
    <source>
        <dbReference type="SAM" id="Phobius"/>
    </source>
</evidence>
<dbReference type="GO" id="GO:0000122">
    <property type="term" value="P:negative regulation of transcription by RNA polymerase II"/>
    <property type="evidence" value="ECO:0007669"/>
    <property type="project" value="TreeGrafter"/>
</dbReference>
<accession>A0A5A8CC90</accession>
<feature type="region of interest" description="Disordered" evidence="6">
    <location>
        <begin position="547"/>
        <end position="590"/>
    </location>
</feature>
<dbReference type="PANTHER" id="PTHR10865">
    <property type="entry name" value="METASTASIS-ASSOCIATED PROTEIN AND MESODERM INDUCTION EARLY RESPONSE PROTEIN"/>
    <property type="match status" value="1"/>
</dbReference>
<feature type="region of interest" description="Disordered" evidence="6">
    <location>
        <begin position="137"/>
        <end position="216"/>
    </location>
</feature>
<evidence type="ECO:0000256" key="4">
    <source>
        <dbReference type="ARBA" id="ARBA00023125"/>
    </source>
</evidence>
<feature type="compositionally biased region" description="Low complexity" evidence="6">
    <location>
        <begin position="204"/>
        <end position="213"/>
    </location>
</feature>
<reference evidence="9 10" key="1">
    <citation type="submission" date="2019-07" db="EMBL/GenBank/DDBJ databases">
        <title>Genomes of Cafeteria roenbergensis.</title>
        <authorList>
            <person name="Fischer M.G."/>
            <person name="Hackl T."/>
            <person name="Roman M."/>
        </authorList>
    </citation>
    <scope>NUCLEOTIDE SEQUENCE [LARGE SCALE GENOMIC DNA]</scope>
    <source>
        <strain evidence="9 10">BVI</strain>
    </source>
</reference>
<evidence type="ECO:0000313" key="9">
    <source>
        <dbReference type="EMBL" id="KAA0149650.1"/>
    </source>
</evidence>
<dbReference type="GO" id="GO:0008270">
    <property type="term" value="F:zinc ion binding"/>
    <property type="evidence" value="ECO:0007669"/>
    <property type="project" value="UniProtKB-KW"/>
</dbReference>
<dbReference type="InterPro" id="IPR001005">
    <property type="entry name" value="SANT/Myb"/>
</dbReference>
<dbReference type="SUPFAM" id="SSF46689">
    <property type="entry name" value="Homeodomain-like"/>
    <property type="match status" value="1"/>
</dbReference>
<sequence>MASETAPRRRGQPGSAVDTMAASFAAAVARDPTASTDNAAAGREAVLEVRRTQMEAAMAHIPGRRAPKRQRQALDAEQEEAFSASGVLCSPALVHGAPLPPDKYMFARPTEAFVPPLDPVTASRLVLQAEPKLRVVDDEGMPVPGDVAAATDSSASARAKASAAQGASLDDPTVLDEPRRAGSSSRAGPLSKRARGPATAVPAPDGSGPPGSDTGFQLTETEERALARGAHDSRASGACSGAEASMALARGVTEGAAEMARVARAPTLAALDDFLTLVGRVYYREPETGVSSADGSGFIVLRRTVLGRLTSPLRRPTVLDKWSPYQAALFESAICLVGKDFNAIADLVEGKTEQDVMEFYYAWKKSKNYARWKATFRPPARQQQTAGQHTALRCAATTPAFIMRALVTLVGSIAAVGCTISVCALPFLIRAAIAIASTKATADASRGAPEPEGSHSGAQPLQSGALGVPAAIAAKCAVGYYWVEREHDLQPMLATQSVSGHTGSKTLAVEEASAAAETGAAVADQRLQCDVHRTWLSAADWNVATRETTPSEVTPVAGTDAPATASPSVAHLGISPTAKKATDEVVETAR</sequence>
<dbReference type="GO" id="GO:0003714">
    <property type="term" value="F:transcription corepressor activity"/>
    <property type="evidence" value="ECO:0007669"/>
    <property type="project" value="TreeGrafter"/>
</dbReference>
<evidence type="ECO:0000259" key="8">
    <source>
        <dbReference type="PROSITE" id="PS51293"/>
    </source>
</evidence>
<keyword evidence="10" id="KW-1185">Reference proteome</keyword>
<keyword evidence="1" id="KW-0479">Metal-binding</keyword>
<dbReference type="GO" id="GO:0005654">
    <property type="term" value="C:nucleoplasm"/>
    <property type="evidence" value="ECO:0007669"/>
    <property type="project" value="TreeGrafter"/>
</dbReference>
<keyword evidence="2" id="KW-0863">Zinc-finger</keyword>
<dbReference type="PROSITE" id="PS51293">
    <property type="entry name" value="SANT"/>
    <property type="match status" value="1"/>
</dbReference>
<proteinExistence type="predicted"/>
<dbReference type="InterPro" id="IPR040138">
    <property type="entry name" value="MIER/MTA"/>
</dbReference>
<dbReference type="SMART" id="SM00717">
    <property type="entry name" value="SANT"/>
    <property type="match status" value="1"/>
</dbReference>
<evidence type="ECO:0000256" key="5">
    <source>
        <dbReference type="ARBA" id="ARBA00023242"/>
    </source>
</evidence>
<feature type="compositionally biased region" description="Low complexity" evidence="6">
    <location>
        <begin position="148"/>
        <end position="168"/>
    </location>
</feature>
<dbReference type="EMBL" id="VLTN01000041">
    <property type="protein sequence ID" value="KAA0149650.1"/>
    <property type="molecule type" value="Genomic_DNA"/>
</dbReference>
<name>A0A5A8CC90_CAFRO</name>
<gene>
    <name evidence="9" type="ORF">FNF29_05861</name>
</gene>
<evidence type="ECO:0000313" key="10">
    <source>
        <dbReference type="Proteomes" id="UP000323011"/>
    </source>
</evidence>
<keyword evidence="4" id="KW-0238">DNA-binding</keyword>
<dbReference type="Proteomes" id="UP000323011">
    <property type="component" value="Unassembled WGS sequence"/>
</dbReference>
<keyword evidence="7" id="KW-1133">Transmembrane helix</keyword>